<evidence type="ECO:0008006" key="4">
    <source>
        <dbReference type="Google" id="ProtNLM"/>
    </source>
</evidence>
<feature type="transmembrane region" description="Helical" evidence="1">
    <location>
        <begin position="57"/>
        <end position="74"/>
    </location>
</feature>
<keyword evidence="1" id="KW-0472">Membrane</keyword>
<name>A0ABM8LCA7_9BURK</name>
<protein>
    <recommendedName>
        <fullName evidence="4">DUF3325 domain-containing protein</fullName>
    </recommendedName>
</protein>
<feature type="transmembrane region" description="Helical" evidence="1">
    <location>
        <begin position="81"/>
        <end position="99"/>
    </location>
</feature>
<comment type="caution">
    <text evidence="2">The sequence shown here is derived from an EMBL/GenBank/DDBJ whole genome shotgun (WGS) entry which is preliminary data.</text>
</comment>
<evidence type="ECO:0000256" key="1">
    <source>
        <dbReference type="SAM" id="Phobius"/>
    </source>
</evidence>
<accession>A0ABM8LCA7</accession>
<sequence length="123" mass="13034">MRKTCSRMTLNDLCAIAMALLLTYAGMACLALATPRHYHQVWTRNPRAAHTRVLRGAGALLMGLAILPCVGLWGDALGMMVWLGWLCAGALLWFGKLSWTPRPAAGAAALAVAISLVGVGIGF</sequence>
<dbReference type="InterPro" id="IPR021762">
    <property type="entry name" value="DUF3325"/>
</dbReference>
<organism evidence="2 3">
    <name type="scientific">Achromobacter mucicolens</name>
    <dbReference type="NCBI Taxonomy" id="1389922"/>
    <lineage>
        <taxon>Bacteria</taxon>
        <taxon>Pseudomonadati</taxon>
        <taxon>Pseudomonadota</taxon>
        <taxon>Betaproteobacteria</taxon>
        <taxon>Burkholderiales</taxon>
        <taxon>Alcaligenaceae</taxon>
        <taxon>Achromobacter</taxon>
    </lineage>
</organism>
<dbReference type="Pfam" id="PF11804">
    <property type="entry name" value="DUF3325"/>
    <property type="match status" value="1"/>
</dbReference>
<dbReference type="PROSITE" id="PS51257">
    <property type="entry name" value="PROKAR_LIPOPROTEIN"/>
    <property type="match status" value="1"/>
</dbReference>
<dbReference type="Proteomes" id="UP000507140">
    <property type="component" value="Unassembled WGS sequence"/>
</dbReference>
<evidence type="ECO:0000313" key="2">
    <source>
        <dbReference type="EMBL" id="CAB3857950.1"/>
    </source>
</evidence>
<gene>
    <name evidence="2" type="ORF">LMG3415_02283</name>
</gene>
<keyword evidence="1" id="KW-0812">Transmembrane</keyword>
<dbReference type="EMBL" id="CADIKR010000002">
    <property type="protein sequence ID" value="CAB3857950.1"/>
    <property type="molecule type" value="Genomic_DNA"/>
</dbReference>
<keyword evidence="3" id="KW-1185">Reference proteome</keyword>
<reference evidence="2 3" key="1">
    <citation type="submission" date="2020-04" db="EMBL/GenBank/DDBJ databases">
        <authorList>
            <person name="De Canck E."/>
        </authorList>
    </citation>
    <scope>NUCLEOTIDE SEQUENCE [LARGE SCALE GENOMIC DNA]</scope>
    <source>
        <strain evidence="2 3">LMG 3415</strain>
    </source>
</reference>
<proteinExistence type="predicted"/>
<evidence type="ECO:0000313" key="3">
    <source>
        <dbReference type="Proteomes" id="UP000507140"/>
    </source>
</evidence>
<feature type="transmembrane region" description="Helical" evidence="1">
    <location>
        <begin position="105"/>
        <end position="122"/>
    </location>
</feature>
<keyword evidence="1" id="KW-1133">Transmembrane helix</keyword>